<dbReference type="SFLD" id="SFLDS00019">
    <property type="entry name" value="Glutathione_Transferase_(cytos"/>
    <property type="match status" value="1"/>
</dbReference>
<dbReference type="InterPro" id="IPR040079">
    <property type="entry name" value="Glutathione_S-Trfase"/>
</dbReference>
<dbReference type="SFLD" id="SFLDG01180">
    <property type="entry name" value="SUF1"/>
    <property type="match status" value="1"/>
</dbReference>
<accession>A0AAD4PYP7</accession>
<evidence type="ECO:0000256" key="1">
    <source>
        <dbReference type="ARBA" id="ARBA00006475"/>
    </source>
</evidence>
<comment type="caution">
    <text evidence="3">The sequence shown here is derived from an EMBL/GenBank/DDBJ whole genome shotgun (WGS) entry which is preliminary data.</text>
</comment>
<name>A0AAD4PYP7_9EURO</name>
<dbReference type="EMBL" id="JAJTJA010000003">
    <property type="protein sequence ID" value="KAH8701750.1"/>
    <property type="molecule type" value="Genomic_DNA"/>
</dbReference>
<dbReference type="InterPro" id="IPR012336">
    <property type="entry name" value="Thioredoxin-like_fold"/>
</dbReference>
<evidence type="ECO:0000313" key="3">
    <source>
        <dbReference type="EMBL" id="KAH8701750.1"/>
    </source>
</evidence>
<dbReference type="GO" id="GO:0005737">
    <property type="term" value="C:cytoplasm"/>
    <property type="evidence" value="ECO:0007669"/>
    <property type="project" value="TreeGrafter"/>
</dbReference>
<dbReference type="InterPro" id="IPR026928">
    <property type="entry name" value="FAX/IsoI-like"/>
</dbReference>
<keyword evidence="4" id="KW-1185">Reference proteome</keyword>
<dbReference type="PANTHER" id="PTHR12289">
    <property type="entry name" value="METAXIN RELATED"/>
    <property type="match status" value="1"/>
</dbReference>
<dbReference type="Pfam" id="PF17172">
    <property type="entry name" value="GST_N_4"/>
    <property type="match status" value="1"/>
</dbReference>
<comment type="similarity">
    <text evidence="1">Belongs to the FAX family.</text>
</comment>
<proteinExistence type="inferred from homology"/>
<organism evidence="3 4">
    <name type="scientific">Talaromyces proteolyticus</name>
    <dbReference type="NCBI Taxonomy" id="1131652"/>
    <lineage>
        <taxon>Eukaryota</taxon>
        <taxon>Fungi</taxon>
        <taxon>Dikarya</taxon>
        <taxon>Ascomycota</taxon>
        <taxon>Pezizomycotina</taxon>
        <taxon>Eurotiomycetes</taxon>
        <taxon>Eurotiomycetidae</taxon>
        <taxon>Eurotiales</taxon>
        <taxon>Trichocomaceae</taxon>
        <taxon>Talaromyces</taxon>
        <taxon>Talaromyces sect. Bacilispori</taxon>
    </lineage>
</organism>
<dbReference type="PANTHER" id="PTHR12289:SF41">
    <property type="entry name" value="FAILED AXON CONNECTIONS-RELATED"/>
    <property type="match status" value="1"/>
</dbReference>
<dbReference type="AlphaFoldDB" id="A0AAD4PYP7"/>
<reference evidence="3" key="1">
    <citation type="submission" date="2021-12" db="EMBL/GenBank/DDBJ databases">
        <title>Convergent genome expansion in fungi linked to evolution of root-endophyte symbiosis.</title>
        <authorList>
            <consortium name="DOE Joint Genome Institute"/>
            <person name="Ke Y.-H."/>
            <person name="Bonito G."/>
            <person name="Liao H.-L."/>
            <person name="Looney B."/>
            <person name="Rojas-Flechas A."/>
            <person name="Nash J."/>
            <person name="Hameed K."/>
            <person name="Schadt C."/>
            <person name="Martin F."/>
            <person name="Crous P.W."/>
            <person name="Miettinen O."/>
            <person name="Magnuson J.K."/>
            <person name="Labbe J."/>
            <person name="Jacobson D."/>
            <person name="Doktycz M.J."/>
            <person name="Veneault-Fourrey C."/>
            <person name="Kuo A."/>
            <person name="Mondo S."/>
            <person name="Calhoun S."/>
            <person name="Riley R."/>
            <person name="Ohm R."/>
            <person name="LaButti K."/>
            <person name="Andreopoulos B."/>
            <person name="Pangilinan J."/>
            <person name="Nolan M."/>
            <person name="Tritt A."/>
            <person name="Clum A."/>
            <person name="Lipzen A."/>
            <person name="Daum C."/>
            <person name="Barry K."/>
            <person name="Grigoriev I.V."/>
            <person name="Vilgalys R."/>
        </authorList>
    </citation>
    <scope>NUCLEOTIDE SEQUENCE</scope>
    <source>
        <strain evidence="3">PMI_201</strain>
    </source>
</reference>
<sequence>MSPSKSQPSLVIYRGFPERDTYVWSPFVTKLEAQLRFAGASYTYETGSTRLAPRGKIPYIALKHDGGEPELLGDSQLISERLVREGVLSKLNESLSPVENTLDMGIKALLEDKLYFYNTHERWNENYYTMRDKILAALPYPIRAAVGIMIWRNINAGLYGQGTGRFTPDEIHTFRDRIWDNIENLLADARRKAGVKSGPFWIFGGDQPAECDFSVFAFTIGCLICKAGPESAKKVRSLPSVIDYARRIHEQYFSDYTGPEWE</sequence>
<evidence type="ECO:0000259" key="2">
    <source>
        <dbReference type="Pfam" id="PF17172"/>
    </source>
</evidence>
<dbReference type="SFLD" id="SFLDG01200">
    <property type="entry name" value="SUF1.1"/>
    <property type="match status" value="1"/>
</dbReference>
<gene>
    <name evidence="3" type="ORF">BGW36DRAFT_104609</name>
</gene>
<dbReference type="InterPro" id="IPR050931">
    <property type="entry name" value="Mito_Protein_Transport_Metaxin"/>
</dbReference>
<feature type="domain" description="Thioredoxin-like fold" evidence="2">
    <location>
        <begin position="26"/>
        <end position="125"/>
    </location>
</feature>
<dbReference type="GeneID" id="70239474"/>
<dbReference type="Proteomes" id="UP001201262">
    <property type="component" value="Unassembled WGS sequence"/>
</dbReference>
<evidence type="ECO:0000313" key="4">
    <source>
        <dbReference type="Proteomes" id="UP001201262"/>
    </source>
</evidence>
<protein>
    <submittedName>
        <fullName evidence="3">Glutathione S-transferase</fullName>
    </submittedName>
</protein>
<dbReference type="RefSeq" id="XP_046075126.1">
    <property type="nucleotide sequence ID" value="XM_046209187.1"/>
</dbReference>